<feature type="non-terminal residue" evidence="1">
    <location>
        <position position="73"/>
    </location>
</feature>
<dbReference type="EMBL" id="KQ964261">
    <property type="protein sequence ID" value="KXJ87700.1"/>
    <property type="molecule type" value="Genomic_DNA"/>
</dbReference>
<dbReference type="InParanoid" id="A0A136IRZ4"/>
<evidence type="ECO:0000313" key="1">
    <source>
        <dbReference type="EMBL" id="KXJ87700.1"/>
    </source>
</evidence>
<name>A0A136IRZ4_9PEZI</name>
<proteinExistence type="predicted"/>
<dbReference type="Proteomes" id="UP000070501">
    <property type="component" value="Unassembled WGS sequence"/>
</dbReference>
<protein>
    <submittedName>
        <fullName evidence="1">Uncharacterized protein</fullName>
    </submittedName>
</protein>
<keyword evidence="2" id="KW-1185">Reference proteome</keyword>
<accession>A0A136IRZ4</accession>
<dbReference type="AlphaFoldDB" id="A0A136IRZ4"/>
<organism evidence="1 2">
    <name type="scientific">Microdochium bolleyi</name>
    <dbReference type="NCBI Taxonomy" id="196109"/>
    <lineage>
        <taxon>Eukaryota</taxon>
        <taxon>Fungi</taxon>
        <taxon>Dikarya</taxon>
        <taxon>Ascomycota</taxon>
        <taxon>Pezizomycotina</taxon>
        <taxon>Sordariomycetes</taxon>
        <taxon>Xylariomycetidae</taxon>
        <taxon>Xylariales</taxon>
        <taxon>Microdochiaceae</taxon>
        <taxon>Microdochium</taxon>
    </lineage>
</organism>
<evidence type="ECO:0000313" key="2">
    <source>
        <dbReference type="Proteomes" id="UP000070501"/>
    </source>
</evidence>
<reference evidence="1 2" key="1">
    <citation type="submission" date="2016-02" db="EMBL/GenBank/DDBJ databases">
        <title>Draft genome sequence of Microdochium bolleyi, a fungal endophyte of beachgrass.</title>
        <authorList>
            <consortium name="DOE Joint Genome Institute"/>
            <person name="David A.S."/>
            <person name="May G."/>
            <person name="Haridas S."/>
            <person name="Lim J."/>
            <person name="Wang M."/>
            <person name="Labutti K."/>
            <person name="Lipzen A."/>
            <person name="Barry K."/>
            <person name="Grigoriev I.V."/>
        </authorList>
    </citation>
    <scope>NUCLEOTIDE SEQUENCE [LARGE SCALE GENOMIC DNA]</scope>
    <source>
        <strain evidence="1 2">J235TASD1</strain>
    </source>
</reference>
<sequence>MQKSLLALSLPRAGLGVSLMRLCMRRPVNLLPATPRHSRSGADTRTTLSALLQLISQLSPTELGIFEALPAIA</sequence>
<gene>
    <name evidence="1" type="ORF">Micbo1qcDRAFT_167258</name>
</gene>